<reference evidence="2" key="2">
    <citation type="submission" date="2023-06" db="EMBL/GenBank/DDBJ databases">
        <authorList>
            <person name="Ma L."/>
            <person name="Liu K.-W."/>
            <person name="Li Z."/>
            <person name="Hsiao Y.-Y."/>
            <person name="Qi Y."/>
            <person name="Fu T."/>
            <person name="Tang G."/>
            <person name="Zhang D."/>
            <person name="Sun W.-H."/>
            <person name="Liu D.-K."/>
            <person name="Li Y."/>
            <person name="Chen G.-Z."/>
            <person name="Liu X.-D."/>
            <person name="Liao X.-Y."/>
            <person name="Jiang Y.-T."/>
            <person name="Yu X."/>
            <person name="Hao Y."/>
            <person name="Huang J."/>
            <person name="Zhao X.-W."/>
            <person name="Ke S."/>
            <person name="Chen Y.-Y."/>
            <person name="Wu W.-L."/>
            <person name="Hsu J.-L."/>
            <person name="Lin Y.-F."/>
            <person name="Huang M.-D."/>
            <person name="Li C.-Y."/>
            <person name="Huang L."/>
            <person name="Wang Z.-W."/>
            <person name="Zhao X."/>
            <person name="Zhong W.-Y."/>
            <person name="Peng D.-H."/>
            <person name="Ahmad S."/>
            <person name="Lan S."/>
            <person name="Zhang J.-S."/>
            <person name="Tsai W.-C."/>
            <person name="Van De Peer Y."/>
            <person name="Liu Z.-J."/>
        </authorList>
    </citation>
    <scope>NUCLEOTIDE SEQUENCE</scope>
    <source>
        <strain evidence="2">SCP</strain>
        <tissue evidence="2">Leaves</tissue>
    </source>
</reference>
<dbReference type="AlphaFoldDB" id="A0AAV9A6L4"/>
<evidence type="ECO:0000313" key="2">
    <source>
        <dbReference type="EMBL" id="KAK1259774.1"/>
    </source>
</evidence>
<evidence type="ECO:0000313" key="3">
    <source>
        <dbReference type="Proteomes" id="UP001179952"/>
    </source>
</evidence>
<name>A0AAV9A6L4_ACOGR</name>
<gene>
    <name evidence="2" type="ORF">QJS04_geneDACA005536</name>
</gene>
<protein>
    <submittedName>
        <fullName evidence="2">Uncharacterized protein</fullName>
    </submittedName>
</protein>
<comment type="caution">
    <text evidence="2">The sequence shown here is derived from an EMBL/GenBank/DDBJ whole genome shotgun (WGS) entry which is preliminary data.</text>
</comment>
<evidence type="ECO:0000256" key="1">
    <source>
        <dbReference type="SAM" id="MobiDB-lite"/>
    </source>
</evidence>
<proteinExistence type="predicted"/>
<sequence length="108" mass="12324">MKSTPKTKIIYKNNSNRRERKRNLNQGRRWSRVVADGRRWEVAGGRRWSPGTRVVDGGSRVIADDLRGRVRSTGGCGRSPGSQRFGDLGLLFVEKMRRERGVNFCFSV</sequence>
<dbReference type="Proteomes" id="UP001179952">
    <property type="component" value="Unassembled WGS sequence"/>
</dbReference>
<dbReference type="EMBL" id="JAUJYN010000012">
    <property type="protein sequence ID" value="KAK1259774.1"/>
    <property type="molecule type" value="Genomic_DNA"/>
</dbReference>
<reference evidence="2" key="1">
    <citation type="journal article" date="2023" name="Nat. Commun.">
        <title>Diploid and tetraploid genomes of Acorus and the evolution of monocots.</title>
        <authorList>
            <person name="Ma L."/>
            <person name="Liu K.W."/>
            <person name="Li Z."/>
            <person name="Hsiao Y.Y."/>
            <person name="Qi Y."/>
            <person name="Fu T."/>
            <person name="Tang G.D."/>
            <person name="Zhang D."/>
            <person name="Sun W.H."/>
            <person name="Liu D.K."/>
            <person name="Li Y."/>
            <person name="Chen G.Z."/>
            <person name="Liu X.D."/>
            <person name="Liao X.Y."/>
            <person name="Jiang Y.T."/>
            <person name="Yu X."/>
            <person name="Hao Y."/>
            <person name="Huang J."/>
            <person name="Zhao X.W."/>
            <person name="Ke S."/>
            <person name="Chen Y.Y."/>
            <person name="Wu W.L."/>
            <person name="Hsu J.L."/>
            <person name="Lin Y.F."/>
            <person name="Huang M.D."/>
            <person name="Li C.Y."/>
            <person name="Huang L."/>
            <person name="Wang Z.W."/>
            <person name="Zhao X."/>
            <person name="Zhong W.Y."/>
            <person name="Peng D.H."/>
            <person name="Ahmad S."/>
            <person name="Lan S."/>
            <person name="Zhang J.S."/>
            <person name="Tsai W.C."/>
            <person name="Van de Peer Y."/>
            <person name="Liu Z.J."/>
        </authorList>
    </citation>
    <scope>NUCLEOTIDE SEQUENCE</scope>
    <source>
        <strain evidence="2">SCP</strain>
    </source>
</reference>
<organism evidence="2 3">
    <name type="scientific">Acorus gramineus</name>
    <name type="common">Dwarf sweet flag</name>
    <dbReference type="NCBI Taxonomy" id="55184"/>
    <lineage>
        <taxon>Eukaryota</taxon>
        <taxon>Viridiplantae</taxon>
        <taxon>Streptophyta</taxon>
        <taxon>Embryophyta</taxon>
        <taxon>Tracheophyta</taxon>
        <taxon>Spermatophyta</taxon>
        <taxon>Magnoliopsida</taxon>
        <taxon>Liliopsida</taxon>
        <taxon>Acoraceae</taxon>
        <taxon>Acorus</taxon>
    </lineage>
</organism>
<feature type="region of interest" description="Disordered" evidence="1">
    <location>
        <begin position="1"/>
        <end position="26"/>
    </location>
</feature>
<keyword evidence="3" id="KW-1185">Reference proteome</keyword>
<accession>A0AAV9A6L4</accession>